<proteinExistence type="predicted"/>
<organism evidence="1">
    <name type="scientific">bioreactor metagenome</name>
    <dbReference type="NCBI Taxonomy" id="1076179"/>
    <lineage>
        <taxon>unclassified sequences</taxon>
        <taxon>metagenomes</taxon>
        <taxon>ecological metagenomes</taxon>
    </lineage>
</organism>
<dbReference type="EMBL" id="VSSQ01129343">
    <property type="protein sequence ID" value="MPN57617.1"/>
    <property type="molecule type" value="Genomic_DNA"/>
</dbReference>
<reference evidence="1" key="1">
    <citation type="submission" date="2019-08" db="EMBL/GenBank/DDBJ databases">
        <authorList>
            <person name="Kucharzyk K."/>
            <person name="Murdoch R.W."/>
            <person name="Higgins S."/>
            <person name="Loffler F."/>
        </authorList>
    </citation>
    <scope>NUCLEOTIDE SEQUENCE</scope>
</reference>
<evidence type="ECO:0000313" key="1">
    <source>
        <dbReference type="EMBL" id="MPN57617.1"/>
    </source>
</evidence>
<accession>A0A645J2J2</accession>
<protein>
    <submittedName>
        <fullName evidence="1">Uncharacterized protein</fullName>
    </submittedName>
</protein>
<name>A0A645J2J2_9ZZZZ</name>
<sequence>MARRHPVSHQDVQEFVAVVDAAVGIGHEQAVGVAVERDAEVGAGQAHFVGEVFGVGRPHAVVDVEAVGLVADGHDLGAEFVEDMRGNVVGGAVSAIDQDSQALEIEFGREGALAKLDVTTGGVVEAARFS</sequence>
<comment type="caution">
    <text evidence="1">The sequence shown here is derived from an EMBL/GenBank/DDBJ whole genome shotgun (WGS) entry which is preliminary data.</text>
</comment>
<gene>
    <name evidence="1" type="ORF">SDC9_205311</name>
</gene>
<dbReference type="AlphaFoldDB" id="A0A645J2J2"/>